<reference evidence="2 3" key="1">
    <citation type="journal article" date="2014" name="Genome Biol. Evol.">
        <title>The secreted proteins of Achlya hypogyna and Thraustotheca clavata identify the ancestral oomycete secretome and reveal gene acquisitions by horizontal gene transfer.</title>
        <authorList>
            <person name="Misner I."/>
            <person name="Blouin N."/>
            <person name="Leonard G."/>
            <person name="Richards T.A."/>
            <person name="Lane C.E."/>
        </authorList>
    </citation>
    <scope>NUCLEOTIDE SEQUENCE [LARGE SCALE GENOMIC DNA]</scope>
    <source>
        <strain evidence="2 3">ATCC 34112</strain>
    </source>
</reference>
<dbReference type="OrthoDB" id="333752at2759"/>
<dbReference type="EMBL" id="JNBS01000451">
    <property type="protein sequence ID" value="OQS05474.1"/>
    <property type="molecule type" value="Genomic_DNA"/>
</dbReference>
<keyword evidence="3" id="KW-1185">Reference proteome</keyword>
<comment type="caution">
    <text evidence="2">The sequence shown here is derived from an EMBL/GenBank/DDBJ whole genome shotgun (WGS) entry which is preliminary data.</text>
</comment>
<gene>
    <name evidence="2" type="ORF">THRCLA_02403</name>
</gene>
<accession>A0A1W0A5A8</accession>
<organism evidence="2 3">
    <name type="scientific">Thraustotheca clavata</name>
    <dbReference type="NCBI Taxonomy" id="74557"/>
    <lineage>
        <taxon>Eukaryota</taxon>
        <taxon>Sar</taxon>
        <taxon>Stramenopiles</taxon>
        <taxon>Oomycota</taxon>
        <taxon>Saprolegniomycetes</taxon>
        <taxon>Saprolegniales</taxon>
        <taxon>Achlyaceae</taxon>
        <taxon>Thraustotheca</taxon>
    </lineage>
</organism>
<dbReference type="PANTHER" id="PTHR31827">
    <property type="entry name" value="EMB|CAB89363.1"/>
    <property type="match status" value="1"/>
</dbReference>
<dbReference type="AlphaFoldDB" id="A0A1W0A5A8"/>
<evidence type="ECO:0000313" key="3">
    <source>
        <dbReference type="Proteomes" id="UP000243217"/>
    </source>
</evidence>
<feature type="compositionally biased region" description="Polar residues" evidence="1">
    <location>
        <begin position="513"/>
        <end position="532"/>
    </location>
</feature>
<feature type="region of interest" description="Disordered" evidence="1">
    <location>
        <begin position="224"/>
        <end position="252"/>
    </location>
</feature>
<feature type="compositionally biased region" description="Low complexity" evidence="1">
    <location>
        <begin position="227"/>
        <end position="238"/>
    </location>
</feature>
<evidence type="ECO:0000313" key="2">
    <source>
        <dbReference type="EMBL" id="OQS05474.1"/>
    </source>
</evidence>
<sequence>MSTSCQFHGCSNTPLPSLDKCSFHRYRTKCKVKECRNQVYARKLCVCHGGKKICEFPFCLANVRTGNFCVRHTKKSNPTCTQEGCKLTAYISSKCIRHGGGKLCLIDDCTMPVHNGNLCWRHRNRVVSFNSEADQTLCLLMEEWMEIDVLSIQEDEIIDNIFHELALSALKLDESNDFAFKNGFPPKEIENKMDDAVGMFLRNNDTVVIEEMVKKREVGMPTRAMTKKQSVVKSNSKNTGKENKRVPKPKFVGKGRVLGSTEDACESEEVEVSSPKKRRKMIQLGSKEDVGIQLLQAVSKQDNSTAGKFFRTATKKAVDHQYEMTLANARLHAALAGEFTVVPAATNQVGIAQMKIRFKERTRTWREETMDMLQPIELKSILKYVLLSCVETGREMIKPFNMAQVSPRVFWNLARMYNGDIVHGIESLLPEEDWSYLGVRTRTLSEKAIAAKSNNMYYRPSTSPPVIVVEDSNEDMEDEELIAATNVEPEVDRTAIRALAAKAALARLRVTEPSPQQQEFTKANTSSPEENSDTITVYCDRCNKARVIEASSDDLVGLKADCDWTCDQLAPINRDGGCSMVDDEILAIVHDSKFGENLEKLGVSKRSDLANVSGDTLFAKWRQQFLSQIMDEDRLENWINLARECELDDFVQKLVGDNDIYFALQELKLATPKDIIMVPTDLIKKDIIQTTTKAISRETIDSWKNACAHAIQQQPWLEDWRSI</sequence>
<dbReference type="Proteomes" id="UP000243217">
    <property type="component" value="Unassembled WGS sequence"/>
</dbReference>
<protein>
    <submittedName>
        <fullName evidence="2">Uncharacterized protein</fullName>
    </submittedName>
</protein>
<name>A0A1W0A5A8_9STRA</name>
<proteinExistence type="predicted"/>
<dbReference type="PANTHER" id="PTHR31827:SF1">
    <property type="entry name" value="EMB|CAB89363.1"/>
    <property type="match status" value="1"/>
</dbReference>
<evidence type="ECO:0000256" key="1">
    <source>
        <dbReference type="SAM" id="MobiDB-lite"/>
    </source>
</evidence>
<feature type="region of interest" description="Disordered" evidence="1">
    <location>
        <begin position="512"/>
        <end position="532"/>
    </location>
</feature>